<dbReference type="Proteomes" id="UP000235672">
    <property type="component" value="Unassembled WGS sequence"/>
</dbReference>
<proteinExistence type="predicted"/>
<evidence type="ECO:0000256" key="1">
    <source>
        <dbReference type="SAM" id="MobiDB-lite"/>
    </source>
</evidence>
<keyword evidence="3" id="KW-1185">Reference proteome</keyword>
<sequence length="295" mass="33431">MDLAPGTHLLFMNLEPRDKKSHATMSSPSRQLLEVEKKPTIISSPFRSSSTAIIESTYIIDFHNSPDSSAPKLCPSQEAHAVEGDTTPTSSPLKSNHGPVIDHSSTIDFHALPEPEPNALGLVFESRNISDDEYQKPDYRLCRRYLQQALYCLIDERLESCQRRCIDLINTKFVPDVLKVEALQLLATIVPLPKALQYLGTATNIIIPYKNTDPQNLIWKGLFITTREILLKINNLVNEKDVQYDTTLNPLPGAGEKDIRRSKPGSKQVRFLEENMKEIEDKRMRLAVRFSFQQS</sequence>
<evidence type="ECO:0000313" key="3">
    <source>
        <dbReference type="Proteomes" id="UP000235672"/>
    </source>
</evidence>
<accession>A0A2J6QJ02</accession>
<dbReference type="OrthoDB" id="3518392at2759"/>
<evidence type="ECO:0000313" key="2">
    <source>
        <dbReference type="EMBL" id="PMD26224.1"/>
    </source>
</evidence>
<feature type="region of interest" description="Disordered" evidence="1">
    <location>
        <begin position="69"/>
        <end position="98"/>
    </location>
</feature>
<reference evidence="2 3" key="1">
    <citation type="submission" date="2016-05" db="EMBL/GenBank/DDBJ databases">
        <title>A degradative enzymes factory behind the ericoid mycorrhizal symbiosis.</title>
        <authorList>
            <consortium name="DOE Joint Genome Institute"/>
            <person name="Martino E."/>
            <person name="Morin E."/>
            <person name="Grelet G."/>
            <person name="Kuo A."/>
            <person name="Kohler A."/>
            <person name="Daghino S."/>
            <person name="Barry K."/>
            <person name="Choi C."/>
            <person name="Cichocki N."/>
            <person name="Clum A."/>
            <person name="Copeland A."/>
            <person name="Hainaut M."/>
            <person name="Haridas S."/>
            <person name="Labutti K."/>
            <person name="Lindquist E."/>
            <person name="Lipzen A."/>
            <person name="Khouja H.-R."/>
            <person name="Murat C."/>
            <person name="Ohm R."/>
            <person name="Olson A."/>
            <person name="Spatafora J."/>
            <person name="Veneault-Fourrey C."/>
            <person name="Henrissat B."/>
            <person name="Grigoriev I."/>
            <person name="Martin F."/>
            <person name="Perotto S."/>
        </authorList>
    </citation>
    <scope>NUCLEOTIDE SEQUENCE [LARGE SCALE GENOMIC DNA]</scope>
    <source>
        <strain evidence="2 3">UAMH 7357</strain>
    </source>
</reference>
<dbReference type="AlphaFoldDB" id="A0A2J6QJ02"/>
<name>A0A2J6QJ02_9HELO</name>
<dbReference type="EMBL" id="KZ613468">
    <property type="protein sequence ID" value="PMD26224.1"/>
    <property type="molecule type" value="Genomic_DNA"/>
</dbReference>
<gene>
    <name evidence="2" type="ORF">NA56DRAFT_733043</name>
</gene>
<protein>
    <submittedName>
        <fullName evidence="2">Uncharacterized protein</fullName>
    </submittedName>
</protein>
<organism evidence="2 3">
    <name type="scientific">Hyaloscypha hepaticicola</name>
    <dbReference type="NCBI Taxonomy" id="2082293"/>
    <lineage>
        <taxon>Eukaryota</taxon>
        <taxon>Fungi</taxon>
        <taxon>Dikarya</taxon>
        <taxon>Ascomycota</taxon>
        <taxon>Pezizomycotina</taxon>
        <taxon>Leotiomycetes</taxon>
        <taxon>Helotiales</taxon>
        <taxon>Hyaloscyphaceae</taxon>
        <taxon>Hyaloscypha</taxon>
    </lineage>
</organism>